<accession>A0AB39HK52</accession>
<dbReference type="GO" id="GO:0016787">
    <property type="term" value="F:hydrolase activity"/>
    <property type="evidence" value="ECO:0007669"/>
    <property type="project" value="UniProtKB-KW"/>
</dbReference>
<comment type="cofactor">
    <cofactor evidence="1">
        <name>Mg(2+)</name>
        <dbReference type="ChEBI" id="CHEBI:18420"/>
    </cofactor>
</comment>
<feature type="region of interest" description="Disordered" evidence="4">
    <location>
        <begin position="1"/>
        <end position="20"/>
    </location>
</feature>
<organism evidence="6">
    <name type="scientific">Vibrio sp. HB236076</name>
    <dbReference type="NCBI Taxonomy" id="3232307"/>
    <lineage>
        <taxon>Bacteria</taxon>
        <taxon>Pseudomonadati</taxon>
        <taxon>Pseudomonadota</taxon>
        <taxon>Gammaproteobacteria</taxon>
        <taxon>Vibrionales</taxon>
        <taxon>Vibrionaceae</taxon>
        <taxon>Vibrio</taxon>
    </lineage>
</organism>
<keyword evidence="2 3" id="KW-0378">Hydrolase</keyword>
<gene>
    <name evidence="6" type="ORF">AB0763_14305</name>
</gene>
<sequence>MMRHLKTHYHPETPADHGRSQFSRYSTRAIALQGSDILVMYTQRYQDYSLPGGGMDEGESRQRALLRELSEETGARLTGSIYEYGQYEEYRPWHRDDYDVMHQVSFCYLCEVDKVLGDNQLEAHEIKNGMTPMWLDIHTAIAHNEQVIANSSKKGLSIERETFLLKHIANHCLEADYCLE</sequence>
<reference evidence="6" key="1">
    <citation type="submission" date="2024-07" db="EMBL/GenBank/DDBJ databases">
        <title>Genome Analysis of a Potential Novel Vibrio Species Secreting pH- and Thermo-stable Alginate Lyase and its Application in Producing Alginate Oligosaccharides.</title>
        <authorList>
            <person name="Huang H."/>
            <person name="Bao K."/>
        </authorList>
    </citation>
    <scope>NUCLEOTIDE SEQUENCE</scope>
    <source>
        <strain evidence="6">HB236076</strain>
        <plasmid evidence="6">p-HB236076</plasmid>
    </source>
</reference>
<dbReference type="PROSITE" id="PS00893">
    <property type="entry name" value="NUDIX_BOX"/>
    <property type="match status" value="1"/>
</dbReference>
<evidence type="ECO:0000259" key="5">
    <source>
        <dbReference type="PROSITE" id="PS51462"/>
    </source>
</evidence>
<dbReference type="EC" id="3.6.-.-" evidence="6"/>
<dbReference type="InterPro" id="IPR000086">
    <property type="entry name" value="NUDIX_hydrolase_dom"/>
</dbReference>
<feature type="domain" description="Nudix hydrolase" evidence="5">
    <location>
        <begin position="23"/>
        <end position="160"/>
    </location>
</feature>
<comment type="similarity">
    <text evidence="3">Belongs to the Nudix hydrolase family.</text>
</comment>
<evidence type="ECO:0000256" key="3">
    <source>
        <dbReference type="RuleBase" id="RU003476"/>
    </source>
</evidence>
<geneLocation type="plasmid" evidence="6">
    <name>p-HB236076</name>
</geneLocation>
<dbReference type="AlphaFoldDB" id="A0AB39HK52"/>
<dbReference type="Gene3D" id="3.90.79.10">
    <property type="entry name" value="Nucleoside Triphosphate Pyrophosphohydrolase"/>
    <property type="match status" value="1"/>
</dbReference>
<dbReference type="SUPFAM" id="SSF55811">
    <property type="entry name" value="Nudix"/>
    <property type="match status" value="1"/>
</dbReference>
<dbReference type="KEGG" id="vih:AB0763_14305"/>
<dbReference type="CDD" id="cd02883">
    <property type="entry name" value="NUDIX_Hydrolase"/>
    <property type="match status" value="1"/>
</dbReference>
<evidence type="ECO:0000313" key="6">
    <source>
        <dbReference type="EMBL" id="XDK26950.1"/>
    </source>
</evidence>
<evidence type="ECO:0000256" key="2">
    <source>
        <dbReference type="ARBA" id="ARBA00022801"/>
    </source>
</evidence>
<dbReference type="PANTHER" id="PTHR43046:SF15">
    <property type="entry name" value="MUTT_NUDIX FAMILY PROTEIN"/>
    <property type="match status" value="1"/>
</dbReference>
<dbReference type="PANTHER" id="PTHR43046">
    <property type="entry name" value="GDP-MANNOSE MANNOSYL HYDROLASE"/>
    <property type="match status" value="1"/>
</dbReference>
<dbReference type="EMBL" id="CP162602">
    <property type="protein sequence ID" value="XDK26950.1"/>
    <property type="molecule type" value="Genomic_DNA"/>
</dbReference>
<dbReference type="InterPro" id="IPR020084">
    <property type="entry name" value="NUDIX_hydrolase_CS"/>
</dbReference>
<protein>
    <submittedName>
        <fullName evidence="6">NUDIX hydrolase</fullName>
        <ecNumber evidence="6">3.6.-.-</ecNumber>
    </submittedName>
</protein>
<dbReference type="Pfam" id="PF00293">
    <property type="entry name" value="NUDIX"/>
    <property type="match status" value="1"/>
</dbReference>
<dbReference type="PROSITE" id="PS51462">
    <property type="entry name" value="NUDIX"/>
    <property type="match status" value="1"/>
</dbReference>
<keyword evidence="6" id="KW-0614">Plasmid</keyword>
<dbReference type="InterPro" id="IPR020476">
    <property type="entry name" value="Nudix_hydrolase"/>
</dbReference>
<dbReference type="InterPro" id="IPR015797">
    <property type="entry name" value="NUDIX_hydrolase-like_dom_sf"/>
</dbReference>
<evidence type="ECO:0000256" key="4">
    <source>
        <dbReference type="SAM" id="MobiDB-lite"/>
    </source>
</evidence>
<name>A0AB39HK52_9VIBR</name>
<dbReference type="PRINTS" id="PR00502">
    <property type="entry name" value="NUDIXFAMILY"/>
</dbReference>
<feature type="compositionally biased region" description="Basic and acidic residues" evidence="4">
    <location>
        <begin position="9"/>
        <end position="19"/>
    </location>
</feature>
<proteinExistence type="inferred from homology"/>
<dbReference type="RefSeq" id="WP_368644202.1">
    <property type="nucleotide sequence ID" value="NZ_CP162602.1"/>
</dbReference>
<evidence type="ECO:0000256" key="1">
    <source>
        <dbReference type="ARBA" id="ARBA00001946"/>
    </source>
</evidence>